<protein>
    <recommendedName>
        <fullName evidence="3">GNAT family N-acetyltransferase</fullName>
    </recommendedName>
</protein>
<gene>
    <name evidence="1" type="ORF">FHX64_002784</name>
</gene>
<dbReference type="EMBL" id="JACHYB010000002">
    <property type="protein sequence ID" value="MBB3188586.1"/>
    <property type="molecule type" value="Genomic_DNA"/>
</dbReference>
<comment type="caution">
    <text evidence="1">The sequence shown here is derived from an EMBL/GenBank/DDBJ whole genome shotgun (WGS) entry which is preliminary data.</text>
</comment>
<dbReference type="SUPFAM" id="SSF55729">
    <property type="entry name" value="Acyl-CoA N-acyltransferases (Nat)"/>
    <property type="match status" value="1"/>
</dbReference>
<proteinExistence type="predicted"/>
<dbReference type="InterPro" id="IPR016181">
    <property type="entry name" value="Acyl_CoA_acyltransferase"/>
</dbReference>
<sequence length="163" mass="18300">MIVRKASVADIDTQLKMFDHARSVMRNSGNITQWTGGYPSREVVESDIASGNSYVCVDDAGEIVATFYFRQGDDPTYAYIENGQWLNDRPYGVVHRLASSGKVKGMGTYCLEWCFGQCSNLRVDTHRDNRIMQSVFTKNGFVECGIIYLTNGAPRLAFQKCMP</sequence>
<evidence type="ECO:0000313" key="1">
    <source>
        <dbReference type="EMBL" id="MBB3188586.1"/>
    </source>
</evidence>
<dbReference type="RefSeq" id="WP_183414332.1">
    <property type="nucleotide sequence ID" value="NZ_JACHYB010000002.1"/>
</dbReference>
<accession>A0A7W5H3M1</accession>
<evidence type="ECO:0008006" key="3">
    <source>
        <dbReference type="Google" id="ProtNLM"/>
    </source>
</evidence>
<reference evidence="1 2" key="1">
    <citation type="submission" date="2020-08" db="EMBL/GenBank/DDBJ databases">
        <title>Genomic Encyclopedia of Type Strains, Phase IV (KMG-IV): sequencing the most valuable type-strain genomes for metagenomic binning, comparative biology and taxonomic classification.</title>
        <authorList>
            <person name="Goeker M."/>
        </authorList>
    </citation>
    <scope>NUCLEOTIDE SEQUENCE [LARGE SCALE GENOMIC DNA]</scope>
    <source>
        <strain evidence="1 2">DSM 27471</strain>
    </source>
</reference>
<organism evidence="1 2">
    <name type="scientific">Microbacter margulisiae</name>
    <dbReference type="NCBI Taxonomy" id="1350067"/>
    <lineage>
        <taxon>Bacteria</taxon>
        <taxon>Pseudomonadati</taxon>
        <taxon>Bacteroidota</taxon>
        <taxon>Bacteroidia</taxon>
        <taxon>Bacteroidales</taxon>
        <taxon>Porphyromonadaceae</taxon>
        <taxon>Microbacter</taxon>
    </lineage>
</organism>
<name>A0A7W5H3M1_9PORP</name>
<keyword evidence="2" id="KW-1185">Reference proteome</keyword>
<evidence type="ECO:0000313" key="2">
    <source>
        <dbReference type="Proteomes" id="UP000544222"/>
    </source>
</evidence>
<dbReference type="Proteomes" id="UP000544222">
    <property type="component" value="Unassembled WGS sequence"/>
</dbReference>
<dbReference type="Gene3D" id="3.40.630.30">
    <property type="match status" value="1"/>
</dbReference>
<dbReference type="AlphaFoldDB" id="A0A7W5H3M1"/>